<dbReference type="AlphaFoldDB" id="A0AAU8A8Z8"/>
<protein>
    <submittedName>
        <fullName evidence="2">Metallophosphoesterase</fullName>
    </submittedName>
</protein>
<accession>A0AAU8A8Z8</accession>
<dbReference type="GO" id="GO:0016787">
    <property type="term" value="F:hydrolase activity"/>
    <property type="evidence" value="ECO:0007669"/>
    <property type="project" value="InterPro"/>
</dbReference>
<dbReference type="PIRSF" id="PIRSF033094">
    <property type="entry name" value="Pesterase_CT488"/>
    <property type="match status" value="1"/>
</dbReference>
<gene>
    <name evidence="2" type="ORF">PUP29_00920</name>
</gene>
<reference evidence="2" key="1">
    <citation type="submission" date="2023-02" db="EMBL/GenBank/DDBJ databases">
        <title>Gut commensal Christensenella minuta modulates host metabolism via a new class of secondary bile acids.</title>
        <authorList>
            <person name="Liu C."/>
        </authorList>
    </citation>
    <scope>NUCLEOTIDE SEQUENCE</scope>
    <source>
        <strain evidence="2">CA70</strain>
    </source>
</reference>
<evidence type="ECO:0000259" key="1">
    <source>
        <dbReference type="Pfam" id="PF00149"/>
    </source>
</evidence>
<proteinExistence type="predicted"/>
<dbReference type="InterPro" id="IPR051158">
    <property type="entry name" value="Metallophosphoesterase_sf"/>
</dbReference>
<feature type="domain" description="Calcineurin-like phosphoesterase" evidence="1">
    <location>
        <begin position="1"/>
        <end position="197"/>
    </location>
</feature>
<dbReference type="Pfam" id="PF00149">
    <property type="entry name" value="Metallophos"/>
    <property type="match status" value="1"/>
</dbReference>
<dbReference type="PANTHER" id="PTHR31302">
    <property type="entry name" value="TRANSMEMBRANE PROTEIN WITH METALLOPHOSPHOESTERASE DOMAIN-RELATED"/>
    <property type="match status" value="1"/>
</dbReference>
<dbReference type="Gene3D" id="3.60.21.10">
    <property type="match status" value="1"/>
</dbReference>
<evidence type="ECO:0000313" key="2">
    <source>
        <dbReference type="EMBL" id="XCC62525.1"/>
    </source>
</evidence>
<name>A0AAU8A8Z8_9FIRM</name>
<organism evidence="2">
    <name type="scientific">Christensenella massiliensis</name>
    <dbReference type="NCBI Taxonomy" id="1805714"/>
    <lineage>
        <taxon>Bacteria</taxon>
        <taxon>Bacillati</taxon>
        <taxon>Bacillota</taxon>
        <taxon>Clostridia</taxon>
        <taxon>Christensenellales</taxon>
        <taxon>Christensenellaceae</taxon>
        <taxon>Christensenella</taxon>
    </lineage>
</organism>
<dbReference type="RefSeq" id="WP_079547674.1">
    <property type="nucleotide sequence ID" value="NZ_CP117826.1"/>
</dbReference>
<dbReference type="InterPro" id="IPR004843">
    <property type="entry name" value="Calcineurin-like_PHP"/>
</dbReference>
<dbReference type="PANTHER" id="PTHR31302:SF22">
    <property type="entry name" value="PHOSPHOESTERASE"/>
    <property type="match status" value="1"/>
</dbReference>
<dbReference type="EMBL" id="CP117826">
    <property type="protein sequence ID" value="XCC62525.1"/>
    <property type="molecule type" value="Genomic_DNA"/>
</dbReference>
<sequence>MNVYAIGDLHLSNAQPKAMDIFGEHWKNHFEKISADWKARVTEEDMVLIPGDISWAMKLEDARPDLDAICRLPGKKVMIKGNHDFWWGSMAKVNAMLHNDTHILQNNCIEAGKYVVCGTRGWTLPQDGGFSENDRKIYEREKIRLKLSLDAAKRFPEKEKIVMMHFPPIYQHMRDTDFARIIEEEHVSEVVFGHLHGDILKTVHLTDVREKNVNYNLVSADYLDFKLKKIR</sequence>
<dbReference type="SUPFAM" id="SSF56300">
    <property type="entry name" value="Metallo-dependent phosphatases"/>
    <property type="match status" value="1"/>
</dbReference>
<dbReference type="InterPro" id="IPR029052">
    <property type="entry name" value="Metallo-depent_PP-like"/>
</dbReference>
<dbReference type="InterPro" id="IPR014578">
    <property type="entry name" value="Pesterase_CT488"/>
</dbReference>